<organism evidence="1 2">
    <name type="scientific">Tanacetum coccineum</name>
    <dbReference type="NCBI Taxonomy" id="301880"/>
    <lineage>
        <taxon>Eukaryota</taxon>
        <taxon>Viridiplantae</taxon>
        <taxon>Streptophyta</taxon>
        <taxon>Embryophyta</taxon>
        <taxon>Tracheophyta</taxon>
        <taxon>Spermatophyta</taxon>
        <taxon>Magnoliopsida</taxon>
        <taxon>eudicotyledons</taxon>
        <taxon>Gunneridae</taxon>
        <taxon>Pentapetalae</taxon>
        <taxon>asterids</taxon>
        <taxon>campanulids</taxon>
        <taxon>Asterales</taxon>
        <taxon>Asteraceae</taxon>
        <taxon>Asteroideae</taxon>
        <taxon>Anthemideae</taxon>
        <taxon>Anthemidinae</taxon>
        <taxon>Tanacetum</taxon>
    </lineage>
</organism>
<gene>
    <name evidence="1" type="ORF">Tco_0895230</name>
</gene>
<sequence length="613" mass="72828">MGRLNTSTPYRSYRIRRIVMKQIRHLDNKTQYAVLIRRFDTSYPTGGYGVSGNYCRSTAFFDHLIKNLSAIIDFRAQWDCVYNHMDKNLNYDDLMGSTLKVEESEGVGVDLITGKFLVHVGMEDIDNIKTIDNGEFVAATVQLNHLEQEDYMIRRIPRLRRIQDHCPTLKNTSDYGLIPVARIEGITIKEYLTIEDKKMEKQSMNSSFEKLWYLADEDDEEETYVFDMNEFPGIQIRKNLSSKSVGTHKSLYSTLDEKYDAIAYDFSPELEFLLASESHTAVHVCSLDTFKDEYKEESKVFNLLKIDVDLFTCDTPLGMIFDEFSQLSSMEDDLFTYEEGVLEPSYFPCVEQPYDDLEMAILIFVEHDNLKFGNHKKVDKEIKEVVVATWLIRSYKKQFKEYMEIKRRLEVDGVNTDVEFDPTNVEFIKWLAFKFNNHKTMDWYTKNALWLYWKRSDDEEVLTDNEFSDLEKENLHEGFKTYEDYKNTWYYEWNNEVPWVDKKPWLEDGIWKEPTDDICHQCKPFCFKNGHAEWPTYYELYEGLENGDLKEETLKEKAILEGSWGHENTKGNNFFSWLKEKFCNYHELDYELMLKLEEYWWRMKEEEESSEDA</sequence>
<comment type="caution">
    <text evidence="1">The sequence shown here is derived from an EMBL/GenBank/DDBJ whole genome shotgun (WGS) entry which is preliminary data.</text>
</comment>
<keyword evidence="2" id="KW-1185">Reference proteome</keyword>
<dbReference type="EMBL" id="BQNB010014203">
    <property type="protein sequence ID" value="GJT25293.1"/>
    <property type="molecule type" value="Genomic_DNA"/>
</dbReference>
<accession>A0ABQ5CGL4</accession>
<dbReference type="Proteomes" id="UP001151760">
    <property type="component" value="Unassembled WGS sequence"/>
</dbReference>
<evidence type="ECO:0000313" key="2">
    <source>
        <dbReference type="Proteomes" id="UP001151760"/>
    </source>
</evidence>
<evidence type="ECO:0000313" key="1">
    <source>
        <dbReference type="EMBL" id="GJT25293.1"/>
    </source>
</evidence>
<reference evidence="1" key="2">
    <citation type="submission" date="2022-01" db="EMBL/GenBank/DDBJ databases">
        <authorList>
            <person name="Yamashiro T."/>
            <person name="Shiraishi A."/>
            <person name="Satake H."/>
            <person name="Nakayama K."/>
        </authorList>
    </citation>
    <scope>NUCLEOTIDE SEQUENCE</scope>
</reference>
<protein>
    <submittedName>
        <fullName evidence="1">Uncharacterized protein</fullName>
    </submittedName>
</protein>
<name>A0ABQ5CGL4_9ASTR</name>
<proteinExistence type="predicted"/>
<reference evidence="1" key="1">
    <citation type="journal article" date="2022" name="Int. J. Mol. Sci.">
        <title>Draft Genome of Tanacetum Coccineum: Genomic Comparison of Closely Related Tanacetum-Family Plants.</title>
        <authorList>
            <person name="Yamashiro T."/>
            <person name="Shiraishi A."/>
            <person name="Nakayama K."/>
            <person name="Satake H."/>
        </authorList>
    </citation>
    <scope>NUCLEOTIDE SEQUENCE</scope>
</reference>